<evidence type="ECO:0000313" key="6">
    <source>
        <dbReference type="Proteomes" id="UP000747399"/>
    </source>
</evidence>
<comment type="caution">
    <text evidence="5">The sequence shown here is derived from an EMBL/GenBank/DDBJ whole genome shotgun (WGS) entry which is preliminary data.</text>
</comment>
<proteinExistence type="inferred from homology"/>
<organism evidence="5 6">
    <name type="scientific">Volvox africanus</name>
    <dbReference type="NCBI Taxonomy" id="51714"/>
    <lineage>
        <taxon>Eukaryota</taxon>
        <taxon>Viridiplantae</taxon>
        <taxon>Chlorophyta</taxon>
        <taxon>core chlorophytes</taxon>
        <taxon>Chlorophyceae</taxon>
        <taxon>CS clade</taxon>
        <taxon>Chlamydomonadales</taxon>
        <taxon>Volvocaceae</taxon>
        <taxon>Volvox</taxon>
    </lineage>
</organism>
<dbReference type="PANTHER" id="PTHR43963">
    <property type="entry name" value="CARBONYL REDUCTASE 1-RELATED"/>
    <property type="match status" value="1"/>
</dbReference>
<reference evidence="5" key="1">
    <citation type="journal article" date="2021" name="Proc. Natl. Acad. Sci. U.S.A.">
        <title>Three genomes in the algal genus Volvox reveal the fate of a haploid sex-determining region after a transition to homothallism.</title>
        <authorList>
            <person name="Yamamoto K."/>
            <person name="Hamaji T."/>
            <person name="Kawai-Toyooka H."/>
            <person name="Matsuzaki R."/>
            <person name="Takahashi F."/>
            <person name="Nishimura Y."/>
            <person name="Kawachi M."/>
            <person name="Noguchi H."/>
            <person name="Minakuchi Y."/>
            <person name="Umen J.G."/>
            <person name="Toyoda A."/>
            <person name="Nozaki H."/>
        </authorList>
    </citation>
    <scope>NUCLEOTIDE SEQUENCE</scope>
    <source>
        <strain evidence="5">NIES-3780</strain>
    </source>
</reference>
<evidence type="ECO:0000256" key="1">
    <source>
        <dbReference type="ARBA" id="ARBA00006484"/>
    </source>
</evidence>
<dbReference type="PRINTS" id="PR00081">
    <property type="entry name" value="GDHRDH"/>
</dbReference>
<keyword evidence="3" id="KW-0560">Oxidoreductase</keyword>
<dbReference type="EMBL" id="BNCO01000006">
    <property type="protein sequence ID" value="GIL48656.1"/>
    <property type="molecule type" value="Genomic_DNA"/>
</dbReference>
<dbReference type="AlphaFoldDB" id="A0A8J4AWK8"/>
<evidence type="ECO:0000313" key="5">
    <source>
        <dbReference type="EMBL" id="GIL48656.1"/>
    </source>
</evidence>
<keyword evidence="6" id="KW-1185">Reference proteome</keyword>
<sequence>MQIFRGSTTARQPQLQRHARIVSRAFFARLGSVLSGLRPGGASMAYTTDKWWDENTVAVVTGSNKGIGFETAKILAEQGLTTVVTARNEELGRSAVAKIKEAAPNARVLFHQLDISDAASIDRFVEWLRSELGGLTILVNNAGFAYKGNIFGADEAQVTLGVNFLGTRALTDKLVPLLQGPARIVNVSSRAGLRSIVKSPQLLSRLTSAKKPEDLEAMAGEFVDAIRSGSHSAAGWPNSMYGTSKLLLSLWTAQLAEQLRDKNVMVNAMCPGWCRTDMSSQSGTKSAAEGADTAVWLALRSPGELITGGFWGERNTISW</sequence>
<keyword evidence="2" id="KW-0521">NADP</keyword>
<accession>A0A8J4AWK8</accession>
<dbReference type="InterPro" id="IPR036291">
    <property type="entry name" value="NAD(P)-bd_dom_sf"/>
</dbReference>
<comment type="similarity">
    <text evidence="1 4">Belongs to the short-chain dehydrogenases/reductases (SDR) family.</text>
</comment>
<evidence type="ECO:0000256" key="4">
    <source>
        <dbReference type="RuleBase" id="RU000363"/>
    </source>
</evidence>
<evidence type="ECO:0000256" key="3">
    <source>
        <dbReference type="ARBA" id="ARBA00023002"/>
    </source>
</evidence>
<protein>
    <submittedName>
        <fullName evidence="5">Uncharacterized protein</fullName>
    </submittedName>
</protein>
<dbReference type="GO" id="GO:0016491">
    <property type="term" value="F:oxidoreductase activity"/>
    <property type="evidence" value="ECO:0007669"/>
    <property type="project" value="UniProtKB-KW"/>
</dbReference>
<dbReference type="PRINTS" id="PR00080">
    <property type="entry name" value="SDRFAMILY"/>
</dbReference>
<dbReference type="Proteomes" id="UP000747399">
    <property type="component" value="Unassembled WGS sequence"/>
</dbReference>
<dbReference type="Gene3D" id="3.40.50.720">
    <property type="entry name" value="NAD(P)-binding Rossmann-like Domain"/>
    <property type="match status" value="1"/>
</dbReference>
<dbReference type="SUPFAM" id="SSF51735">
    <property type="entry name" value="NAD(P)-binding Rossmann-fold domains"/>
    <property type="match status" value="1"/>
</dbReference>
<dbReference type="InterPro" id="IPR002347">
    <property type="entry name" value="SDR_fam"/>
</dbReference>
<dbReference type="Pfam" id="PF00106">
    <property type="entry name" value="adh_short"/>
    <property type="match status" value="2"/>
</dbReference>
<evidence type="ECO:0000256" key="2">
    <source>
        <dbReference type="ARBA" id="ARBA00022857"/>
    </source>
</evidence>
<gene>
    <name evidence="5" type="ORF">Vafri_5128</name>
</gene>
<dbReference type="PANTHER" id="PTHR43963:SF6">
    <property type="entry name" value="CHAIN DEHYDROGENASE FAMILY PROTEIN, PUTATIVE (AFU_ORTHOLOGUE AFUA_3G15350)-RELATED"/>
    <property type="match status" value="1"/>
</dbReference>
<name>A0A8J4AWK8_9CHLO</name>